<evidence type="ECO:0000256" key="1">
    <source>
        <dbReference type="ARBA" id="ARBA00001913"/>
    </source>
</evidence>
<evidence type="ECO:0000313" key="12">
    <source>
        <dbReference type="Ensembl" id="ENSGACP00000014930.1"/>
    </source>
</evidence>
<dbReference type="GO" id="GO:0004623">
    <property type="term" value="F:phospholipase A2 activity"/>
    <property type="evidence" value="ECO:0007669"/>
    <property type="project" value="UniProtKB-EC"/>
</dbReference>
<feature type="domain" description="Phospholipase A2-like central" evidence="11">
    <location>
        <begin position="135"/>
        <end position="256"/>
    </location>
</feature>
<accession>G3PBF6</accession>
<dbReference type="Ensembl" id="ENSGACT00000014958.1">
    <property type="protein sequence ID" value="ENSGACP00000014930.1"/>
    <property type="gene ID" value="ENSGACG00000011297.1"/>
</dbReference>
<reference evidence="12" key="1">
    <citation type="submission" date="2006-01" db="EMBL/GenBank/DDBJ databases">
        <authorList>
            <person name="Lindblad-Toh K."/>
            <person name="Mauceli E."/>
            <person name="Grabherr M."/>
            <person name="Chang J.L."/>
            <person name="Lander E.S."/>
        </authorList>
    </citation>
    <scope>NUCLEOTIDE SEQUENCE [LARGE SCALE GENOMIC DNA]</scope>
</reference>
<evidence type="ECO:0000259" key="11">
    <source>
        <dbReference type="SMART" id="SM00085"/>
    </source>
</evidence>
<evidence type="ECO:0000256" key="10">
    <source>
        <dbReference type="SAM" id="SignalP"/>
    </source>
</evidence>
<keyword evidence="5" id="KW-0479">Metal-binding</keyword>
<dbReference type="Gene3D" id="1.20.90.10">
    <property type="entry name" value="Phospholipase A2 domain"/>
    <property type="match status" value="2"/>
</dbReference>
<dbReference type="GO" id="GO:0005576">
    <property type="term" value="C:extracellular region"/>
    <property type="evidence" value="ECO:0007669"/>
    <property type="project" value="UniProtKB-SubCell"/>
</dbReference>
<evidence type="ECO:0000256" key="9">
    <source>
        <dbReference type="ARBA" id="ARBA00023157"/>
    </source>
</evidence>
<keyword evidence="8" id="KW-0443">Lipid metabolism</keyword>
<evidence type="ECO:0000256" key="7">
    <source>
        <dbReference type="ARBA" id="ARBA00022837"/>
    </source>
</evidence>
<proteinExistence type="predicted"/>
<feature type="signal peptide" evidence="10">
    <location>
        <begin position="1"/>
        <end position="21"/>
    </location>
</feature>
<dbReference type="FunFam" id="1.20.90.10:FF:000002">
    <property type="entry name" value="Phospholipase A2 group III"/>
    <property type="match status" value="1"/>
</dbReference>
<evidence type="ECO:0000256" key="3">
    <source>
        <dbReference type="ARBA" id="ARBA00013278"/>
    </source>
</evidence>
<dbReference type="EC" id="3.1.1.4" evidence="3"/>
<evidence type="ECO:0000256" key="6">
    <source>
        <dbReference type="ARBA" id="ARBA00022801"/>
    </source>
</evidence>
<dbReference type="STRING" id="69293.ENSGACP00000014930"/>
<evidence type="ECO:0000256" key="2">
    <source>
        <dbReference type="ARBA" id="ARBA00004613"/>
    </source>
</evidence>
<protein>
    <recommendedName>
        <fullName evidence="3">phospholipase A2</fullName>
        <ecNumber evidence="3">3.1.1.4</ecNumber>
    </recommendedName>
</protein>
<dbReference type="eggNOG" id="ENOG502QTYI">
    <property type="taxonomic scope" value="Eukaryota"/>
</dbReference>
<sequence>MRRQCTLQVFFVLSLHVLSKAHYVIGSGPSCLRSSPAGLGQTRVTFLREDATGVRSLYVSLWSEDARPVTCQVNTNPTVTDRYFSVCNRSGGQGREIRRKFNTSILLSPGSPCKLASSGVPEFIFKRARRDATEGKVVRRKRAWIFPGTLWCGTGSKADEYEQLGMFESADRCCREHDHCLHVIPAFTGNYGVFNSNFFTVSHCDCDQRFRECLLGVNDSISSMVGYSFFNILRVPCFDLTQQRRCTEWYWWGMCKVAEMAPCAVFRSPLPYADVTGDTFQPRCKSCLEQKATSGMTTVTQSKTMYVVPVKMSTNSTRILKRTETPQQDDPKTLWNTAASATSVHNENSAIASNAATSPSDHQLLCGSLKHLDECKYSIIPLGNKYNLQNMKSKTAYHCDCTSRIVQLVAVLIKSFKQPSILPKLLMDFVSQSCFNLPNEKKCHRRKSCSGGFSKASDLLQALSMMEERDTTGVQNSANERKRGIPTRLYKRCLRLTAKYWSPRLQLLTLK</sequence>
<keyword evidence="7" id="KW-0106">Calcium</keyword>
<dbReference type="GO" id="GO:0046872">
    <property type="term" value="F:metal ion binding"/>
    <property type="evidence" value="ECO:0007669"/>
    <property type="project" value="UniProtKB-KW"/>
</dbReference>
<dbReference type="SUPFAM" id="SSF48619">
    <property type="entry name" value="Phospholipase A2, PLA2"/>
    <property type="match status" value="1"/>
</dbReference>
<evidence type="ECO:0000256" key="8">
    <source>
        <dbReference type="ARBA" id="ARBA00023098"/>
    </source>
</evidence>
<dbReference type="InParanoid" id="G3PBF6"/>
<name>G3PBF6_GASAC</name>
<comment type="subcellular location">
    <subcellularLocation>
        <location evidence="2">Secreted</location>
    </subcellularLocation>
</comment>
<dbReference type="OMA" id="FERADKC"/>
<dbReference type="CDD" id="cd04704">
    <property type="entry name" value="PLA2_bee_venom_like"/>
    <property type="match status" value="1"/>
</dbReference>
<dbReference type="Pfam" id="PF05826">
    <property type="entry name" value="Phospholip_A2_2"/>
    <property type="match status" value="1"/>
</dbReference>
<dbReference type="InterPro" id="IPR036444">
    <property type="entry name" value="PLipase_A2_dom_sf"/>
</dbReference>
<dbReference type="Bgee" id="ENSGACG00000011297">
    <property type="expression patterns" value="Expressed in mesonephros"/>
</dbReference>
<dbReference type="PROSITE" id="PS00118">
    <property type="entry name" value="PA2_HIS"/>
    <property type="match status" value="1"/>
</dbReference>
<dbReference type="GO" id="GO:0050482">
    <property type="term" value="P:arachidonate secretion"/>
    <property type="evidence" value="ECO:0007669"/>
    <property type="project" value="InterPro"/>
</dbReference>
<dbReference type="InterPro" id="IPR016090">
    <property type="entry name" value="PLA2-like_dom"/>
</dbReference>
<keyword evidence="4" id="KW-0964">Secreted</keyword>
<comment type="cofactor">
    <cofactor evidence="1">
        <name>Ca(2+)</name>
        <dbReference type="ChEBI" id="CHEBI:29108"/>
    </cofactor>
</comment>
<keyword evidence="10" id="KW-0732">Signal</keyword>
<keyword evidence="6" id="KW-0378">Hydrolase</keyword>
<dbReference type="GO" id="GO:0006644">
    <property type="term" value="P:phospholipid metabolic process"/>
    <property type="evidence" value="ECO:0007669"/>
    <property type="project" value="InterPro"/>
</dbReference>
<evidence type="ECO:0000256" key="5">
    <source>
        <dbReference type="ARBA" id="ARBA00022723"/>
    </source>
</evidence>
<keyword evidence="9" id="KW-1015">Disulfide bond</keyword>
<dbReference type="AlphaFoldDB" id="G3PBF6"/>
<dbReference type="PANTHER" id="PTHR12253">
    <property type="entry name" value="RH14732P"/>
    <property type="match status" value="1"/>
</dbReference>
<dbReference type="InterPro" id="IPR033113">
    <property type="entry name" value="PLA2_histidine"/>
</dbReference>
<dbReference type="SMART" id="SM00085">
    <property type="entry name" value="PA2c"/>
    <property type="match status" value="1"/>
</dbReference>
<evidence type="ECO:0000256" key="4">
    <source>
        <dbReference type="ARBA" id="ARBA00022525"/>
    </source>
</evidence>
<organism evidence="12">
    <name type="scientific">Gasterosteus aculeatus</name>
    <name type="common">Three-spined stickleback</name>
    <dbReference type="NCBI Taxonomy" id="69293"/>
    <lineage>
        <taxon>Eukaryota</taxon>
        <taxon>Metazoa</taxon>
        <taxon>Chordata</taxon>
        <taxon>Craniata</taxon>
        <taxon>Vertebrata</taxon>
        <taxon>Euteleostomi</taxon>
        <taxon>Actinopterygii</taxon>
        <taxon>Neopterygii</taxon>
        <taxon>Teleostei</taxon>
        <taxon>Neoteleostei</taxon>
        <taxon>Acanthomorphata</taxon>
        <taxon>Eupercaria</taxon>
        <taxon>Perciformes</taxon>
        <taxon>Cottioidei</taxon>
        <taxon>Gasterosteales</taxon>
        <taxon>Gasterosteidae</taxon>
        <taxon>Gasterosteus</taxon>
    </lineage>
</organism>
<reference evidence="12" key="2">
    <citation type="submission" date="2024-04" db="UniProtKB">
        <authorList>
            <consortium name="Ensembl"/>
        </authorList>
    </citation>
    <scope>IDENTIFICATION</scope>
</reference>
<feature type="chain" id="PRO_5003449403" description="phospholipase A2" evidence="10">
    <location>
        <begin position="22"/>
        <end position="511"/>
    </location>
</feature>